<name>A0A7X2IYC8_9BACI</name>
<dbReference type="InterPro" id="IPR016181">
    <property type="entry name" value="Acyl_CoA_acyltransferase"/>
</dbReference>
<dbReference type="Pfam" id="PF00583">
    <property type="entry name" value="Acetyltransf_1"/>
    <property type="match status" value="1"/>
</dbReference>
<dbReference type="Proteomes" id="UP000448867">
    <property type="component" value="Unassembled WGS sequence"/>
</dbReference>
<reference evidence="2 3" key="1">
    <citation type="submission" date="2019-11" db="EMBL/GenBank/DDBJ databases">
        <title>Bacillus lacus genome.</title>
        <authorList>
            <person name="Allen C.J."/>
            <person name="Newman J.D."/>
        </authorList>
    </citation>
    <scope>NUCLEOTIDE SEQUENCE [LARGE SCALE GENOMIC DNA]</scope>
    <source>
        <strain evidence="2 3">KCTC 33946</strain>
    </source>
</reference>
<accession>A0A7X2IYC8</accession>
<evidence type="ECO:0000313" key="2">
    <source>
        <dbReference type="EMBL" id="MRX71874.1"/>
    </source>
</evidence>
<protein>
    <submittedName>
        <fullName evidence="2">GNAT family N-acetyltransferase</fullName>
    </submittedName>
</protein>
<dbReference type="InterPro" id="IPR000182">
    <property type="entry name" value="GNAT_dom"/>
</dbReference>
<dbReference type="SUPFAM" id="SSF55729">
    <property type="entry name" value="Acyl-CoA N-acyltransferases (Nat)"/>
    <property type="match status" value="1"/>
</dbReference>
<evidence type="ECO:0000313" key="3">
    <source>
        <dbReference type="Proteomes" id="UP000448867"/>
    </source>
</evidence>
<organism evidence="2 3">
    <name type="scientific">Metabacillus lacus</name>
    <dbReference type="NCBI Taxonomy" id="1983721"/>
    <lineage>
        <taxon>Bacteria</taxon>
        <taxon>Bacillati</taxon>
        <taxon>Bacillota</taxon>
        <taxon>Bacilli</taxon>
        <taxon>Bacillales</taxon>
        <taxon>Bacillaceae</taxon>
        <taxon>Metabacillus</taxon>
    </lineage>
</organism>
<keyword evidence="2" id="KW-0808">Transferase</keyword>
<dbReference type="PROSITE" id="PS51186">
    <property type="entry name" value="GNAT"/>
    <property type="match status" value="1"/>
</dbReference>
<dbReference type="GO" id="GO:0016747">
    <property type="term" value="F:acyltransferase activity, transferring groups other than amino-acyl groups"/>
    <property type="evidence" value="ECO:0007669"/>
    <property type="project" value="InterPro"/>
</dbReference>
<comment type="caution">
    <text evidence="2">The sequence shown here is derived from an EMBL/GenBank/DDBJ whole genome shotgun (WGS) entry which is preliminary data.</text>
</comment>
<dbReference type="PANTHER" id="PTHR43415:SF3">
    <property type="entry name" value="GNAT-FAMILY ACETYLTRANSFERASE"/>
    <property type="match status" value="1"/>
</dbReference>
<keyword evidence="3" id="KW-1185">Reference proteome</keyword>
<feature type="domain" description="N-acetyltransferase" evidence="1">
    <location>
        <begin position="25"/>
        <end position="187"/>
    </location>
</feature>
<gene>
    <name evidence="2" type="ORF">GJU40_06765</name>
</gene>
<dbReference type="EMBL" id="WKKI01000008">
    <property type="protein sequence ID" value="MRX71874.1"/>
    <property type="molecule type" value="Genomic_DNA"/>
</dbReference>
<dbReference type="Gene3D" id="3.40.630.30">
    <property type="match status" value="1"/>
</dbReference>
<dbReference type="AlphaFoldDB" id="A0A7X2IYC8"/>
<dbReference type="OrthoDB" id="9802340at2"/>
<evidence type="ECO:0000259" key="1">
    <source>
        <dbReference type="PROSITE" id="PS51186"/>
    </source>
</evidence>
<dbReference type="PANTHER" id="PTHR43415">
    <property type="entry name" value="SPERMIDINE N(1)-ACETYLTRANSFERASE"/>
    <property type="match status" value="1"/>
</dbReference>
<proteinExistence type="predicted"/>
<sequence length="192" mass="21528">MIGNGVVRLAGKLQKKYMLKTGEIIVIRPVKAADSVSTMSIAEEILKEGLGITSIEEFHHSMKSEREWIKSYISNQQSKLFLVAVHEKKVIGFLNFDGGEKLKTKHQGSFGISITSAWRNKGVGKQLIADLLQWCRENPEIEKVRLEVLGANTPAIALYKKLGFREEGRLIDQIKSGTHYDDLILMATETKS</sequence>
<dbReference type="CDD" id="cd04301">
    <property type="entry name" value="NAT_SF"/>
    <property type="match status" value="1"/>
</dbReference>